<name>A0A821FJ27_9BILA</name>
<dbReference type="EMBL" id="CAJNYV010001965">
    <property type="protein sequence ID" value="CAF3447832.1"/>
    <property type="molecule type" value="Genomic_DNA"/>
</dbReference>
<dbReference type="SUPFAM" id="SSF56399">
    <property type="entry name" value="ADP-ribosylation"/>
    <property type="match status" value="1"/>
</dbReference>
<evidence type="ECO:0000313" key="3">
    <source>
        <dbReference type="Proteomes" id="UP000663838"/>
    </source>
</evidence>
<sequence>MAMNNTNESIISDVDEIIRPESVRQIDPTILQSLTLKVENNLTDYIIVVVDENLKMNDCQTLLIDIQQKMDDNIHGFDNIESCLAFIQVNKHCKIFLIISGVLGEMHCNQLVSTCQIECIYVFCRLHSKHTIWAHKIPKIRAVFEDKTELLTLIYNDIKEFASRWSFAHGNAFEKASAANSRLYHLFIRILIEHPRTSDAWKKMLDEYRLFYRRSTGMLKEIDAFEKDYTPEKAIDYYTQDSFTYRIINRVLRTRNIDIITKFQPYISDLSKRLDKLYWRSTHTHWKQKSIQPIRVAYRGQYMRKIELEQLSERCRSQDSLVFLNMFGSASLDPKIALGFIPCDRPGWIPCFMEIVICYPDNASNRLPCSSSQRFVDITTHTTMPHEKEVLFNLGSVFRVKYIGKETKQRHWIPIILELFVDEFKFDYNWNFLSSQLHHETDDMKEELFDFMKKYAQTANEIDWSKWWRQFEKTYGSRKRDNEPFVVTMYECLGDPESNNKVIELRKRSFTNNNRFEFPFEHDRFLFVLEEMNYGTPTRTVALYQWFNENSSLPMNLHLHDPNIMIKLFLRVGDAYTHLHVSNTNALECYHKALDLAQTNAEHQAVGKIQQKITKLTKLTNPMVSETAYRSSQVKESKQTTISYQRIDQKIPLKDILQYEIEHDQWSTFWAFDRISRKAKLNHSIQNRLQHLKHYLRERETAIDRYDLGIPLGVFPNQLQSNQWVREIYLFFLLAFHSYLYEDINNEGNHTLNLWLYEKFMLEWLSLNDIKRMLKSHLHTEPITTEVLYILNRIIRKLELIVTWYSLTIVNFSEHNTNRFTVNVNQLSFVNIGHVEIPQLVFFNERDLVIG</sequence>
<dbReference type="AlphaFoldDB" id="A0A821FJ27"/>
<dbReference type="EMBL" id="CAJOBS010000852">
    <property type="protein sequence ID" value="CAF4651291.1"/>
    <property type="molecule type" value="Genomic_DNA"/>
</dbReference>
<organism evidence="2 3">
    <name type="scientific">Rotaria socialis</name>
    <dbReference type="NCBI Taxonomy" id="392032"/>
    <lineage>
        <taxon>Eukaryota</taxon>
        <taxon>Metazoa</taxon>
        <taxon>Spiralia</taxon>
        <taxon>Gnathifera</taxon>
        <taxon>Rotifera</taxon>
        <taxon>Eurotatoria</taxon>
        <taxon>Bdelloidea</taxon>
        <taxon>Philodinida</taxon>
        <taxon>Philodinidae</taxon>
        <taxon>Rotaria</taxon>
    </lineage>
</organism>
<reference evidence="2" key="1">
    <citation type="submission" date="2021-02" db="EMBL/GenBank/DDBJ databases">
        <authorList>
            <person name="Nowell W R."/>
        </authorList>
    </citation>
    <scope>NUCLEOTIDE SEQUENCE</scope>
</reference>
<dbReference type="PROSITE" id="PS51996">
    <property type="entry name" value="TR_MART"/>
    <property type="match status" value="1"/>
</dbReference>
<comment type="caution">
    <text evidence="2">The sequence shown here is derived from an EMBL/GenBank/DDBJ whole genome shotgun (WGS) entry which is preliminary data.</text>
</comment>
<gene>
    <name evidence="1" type="ORF">KIK155_LOCUS12155</name>
    <name evidence="2" type="ORF">TOA249_LOCUS14013</name>
</gene>
<evidence type="ECO:0000313" key="1">
    <source>
        <dbReference type="EMBL" id="CAF3447832.1"/>
    </source>
</evidence>
<dbReference type="Proteomes" id="UP000663838">
    <property type="component" value="Unassembled WGS sequence"/>
</dbReference>
<proteinExistence type="predicted"/>
<dbReference type="Gene3D" id="3.90.176.10">
    <property type="entry name" value="Toxin ADP-ribosyltransferase, Chain A, domain 1"/>
    <property type="match status" value="1"/>
</dbReference>
<protein>
    <submittedName>
        <fullName evidence="2">Uncharacterized protein</fullName>
    </submittedName>
</protein>
<accession>A0A821FJ27</accession>
<evidence type="ECO:0000313" key="2">
    <source>
        <dbReference type="EMBL" id="CAF4651291.1"/>
    </source>
</evidence>
<dbReference type="Proteomes" id="UP000663865">
    <property type="component" value="Unassembled WGS sequence"/>
</dbReference>